<protein>
    <recommendedName>
        <fullName evidence="4">Protein Zds1 C-terminal domain-containing protein</fullName>
    </recommendedName>
</protein>
<feature type="compositionally biased region" description="Basic residues" evidence="1">
    <location>
        <begin position="808"/>
        <end position="819"/>
    </location>
</feature>
<feature type="compositionally biased region" description="Pro residues" evidence="1">
    <location>
        <begin position="147"/>
        <end position="161"/>
    </location>
</feature>
<feature type="region of interest" description="Disordered" evidence="1">
    <location>
        <begin position="799"/>
        <end position="840"/>
    </location>
</feature>
<feature type="compositionally biased region" description="Polar residues" evidence="1">
    <location>
        <begin position="125"/>
        <end position="143"/>
    </location>
</feature>
<feature type="region of interest" description="Disordered" evidence="1">
    <location>
        <begin position="405"/>
        <end position="457"/>
    </location>
</feature>
<accession>A0ABR5BV37</accession>
<organism evidence="2 3">
    <name type="scientific">Cryptococcus gattii EJB2</name>
    <dbReference type="NCBI Taxonomy" id="1296103"/>
    <lineage>
        <taxon>Eukaryota</taxon>
        <taxon>Fungi</taxon>
        <taxon>Dikarya</taxon>
        <taxon>Basidiomycota</taxon>
        <taxon>Agaricomycotina</taxon>
        <taxon>Tremellomycetes</taxon>
        <taxon>Tremellales</taxon>
        <taxon>Cryptococcaceae</taxon>
        <taxon>Cryptococcus</taxon>
        <taxon>Cryptococcus gattii species complex</taxon>
    </lineage>
</organism>
<gene>
    <name evidence="2" type="ORF">I306_03398</name>
</gene>
<dbReference type="EMBL" id="KN848681">
    <property type="protein sequence ID" value="KIR79503.1"/>
    <property type="molecule type" value="Genomic_DNA"/>
</dbReference>
<feature type="compositionally biased region" description="Low complexity" evidence="1">
    <location>
        <begin position="820"/>
        <end position="830"/>
    </location>
</feature>
<dbReference type="Proteomes" id="UP000054272">
    <property type="component" value="Unassembled WGS sequence"/>
</dbReference>
<feature type="region of interest" description="Disordered" evidence="1">
    <location>
        <begin position="184"/>
        <end position="206"/>
    </location>
</feature>
<feature type="compositionally biased region" description="Basic and acidic residues" evidence="1">
    <location>
        <begin position="534"/>
        <end position="563"/>
    </location>
</feature>
<feature type="region of interest" description="Disordered" evidence="1">
    <location>
        <begin position="1"/>
        <end position="20"/>
    </location>
</feature>
<evidence type="ECO:0008006" key="4">
    <source>
        <dbReference type="Google" id="ProtNLM"/>
    </source>
</evidence>
<name>A0ABR5BV37_9TREE</name>
<feature type="region of interest" description="Disordered" evidence="1">
    <location>
        <begin position="657"/>
        <end position="705"/>
    </location>
</feature>
<proteinExistence type="predicted"/>
<feature type="region of interest" description="Disordered" evidence="1">
    <location>
        <begin position="534"/>
        <end position="591"/>
    </location>
</feature>
<evidence type="ECO:0000256" key="1">
    <source>
        <dbReference type="SAM" id="MobiDB-lite"/>
    </source>
</evidence>
<feature type="compositionally biased region" description="Polar residues" evidence="1">
    <location>
        <begin position="696"/>
        <end position="705"/>
    </location>
</feature>
<feature type="compositionally biased region" description="Basic residues" evidence="1">
    <location>
        <begin position="1"/>
        <end position="14"/>
    </location>
</feature>
<reference evidence="2 3" key="1">
    <citation type="submission" date="2015-01" db="EMBL/GenBank/DDBJ databases">
        <title>The Genome Sequence of Cryptococcus gattii EJB2.</title>
        <authorList>
            <consortium name="The Broad Institute Genomics Platform"/>
            <person name="Cuomo C."/>
            <person name="Litvintseva A."/>
            <person name="Chen Y."/>
            <person name="Heitman J."/>
            <person name="Sun S."/>
            <person name="Springer D."/>
            <person name="Dromer F."/>
            <person name="Young S."/>
            <person name="Zeng Q."/>
            <person name="Gargeya S."/>
            <person name="Abouelleil A."/>
            <person name="Alvarado L."/>
            <person name="Chapman S.B."/>
            <person name="Gainer-Dewar J."/>
            <person name="Goldberg J."/>
            <person name="Griggs A."/>
            <person name="Gujja S."/>
            <person name="Hansen M."/>
            <person name="Howarth C."/>
            <person name="Imamovic A."/>
            <person name="Larimer J."/>
            <person name="Murphy C."/>
            <person name="Naylor J."/>
            <person name="Pearson M."/>
            <person name="Priest M."/>
            <person name="Roberts A."/>
            <person name="Saif S."/>
            <person name="Shea T."/>
            <person name="Sykes S."/>
            <person name="Wortman J."/>
            <person name="Nusbaum C."/>
            <person name="Birren B."/>
        </authorList>
    </citation>
    <scope>NUCLEOTIDE SEQUENCE [LARGE SCALE GENOMIC DNA]</scope>
    <source>
        <strain evidence="2 3">EJB2</strain>
    </source>
</reference>
<evidence type="ECO:0000313" key="2">
    <source>
        <dbReference type="EMBL" id="KIR79503.1"/>
    </source>
</evidence>
<keyword evidence="3" id="KW-1185">Reference proteome</keyword>
<feature type="region of interest" description="Disordered" evidence="1">
    <location>
        <begin position="125"/>
        <end position="161"/>
    </location>
</feature>
<evidence type="ECO:0000313" key="3">
    <source>
        <dbReference type="Proteomes" id="UP000054272"/>
    </source>
</evidence>
<sequence>MDHSGSRGRSRKHQAPCGCWQQGEKSVRDITGGKGPQNTLKRDLCAPSLAIKDGDSLSAVSKTSMFPQSPFRLANKMTVAELADFEAENGESQLHRQRMMLACERTMRYEALIGETVEGEKTTKFSYSSSFQPHRTPQSQISRPSPAHNPPSPVPSLPLPPLPKTSFALNDFIPRSFSSSLGVPVSRGDTGMRASESDHRYNQPNDPGLLNLGQLLYVRTLRRESSIEALRRELAIASLTLRVSKRSSNSSMLSNLSTSCDSNSCSESDTQIGEAVLQDPSLAFQPQALPYPKVKPALSRLSIDSASSESMSIVLGNDTYSPIKPLTATGLQALSCDSSPNKSPECYSATRLGIWPSKNYPSPLEAKRKARLRSSLAMPATWPECTKEEEVPTKVSEAVRNQTTLNRCMWEETSPSPKSRPPSISPEQQLMEEKGGVPHSIQPSPQAEEKGRARSDSSLSAIAAFPLPPVRTEVPQIKSAVASITKEKEMSHILQEKGESTTVLFGENVCPSPSLVASLLSVDQRENVRAGKGVRLDDSPKMHTDFSDLTVPERRPSSPELHELINNMRKTRKKRNGANGQTEGETDESDLDLSTPLTKLAVNMKIVAADPQLLDDRSFACSFSSGSSYSTSSSSDIGHPICARAVVLKNDRLTSSDYGWSGSESEEDAWNEAMEKRKSQKGRPSLNKNIRLRSAGRNTTPSVKSTVHIDEEATPKFSQAFFYHTPIPTPSFTPRTPSTEVKRLSKLSSPTRAPTNINSTEASITSLSLFGREHDVPMSYAFSSTSTASSTLDDFPWDASSSPNSPIRKTHTSKSRVPPRRSSISPSSTASDKETVVKNRKAATLRSLPRPLRDIEGWGEPEILFDDITWEAEPSPNFKSTFYDEYKPVFIQDESHSSPPLKPSKLQEFRTLVENKEDARRRLISKFQHADSRR</sequence>